<dbReference type="InterPro" id="IPR010640">
    <property type="entry name" value="Low_temperature_requirement_A"/>
</dbReference>
<feature type="transmembrane region" description="Helical" evidence="1">
    <location>
        <begin position="271"/>
        <end position="291"/>
    </location>
</feature>
<dbReference type="RefSeq" id="WP_182588484.1">
    <property type="nucleotide sequence ID" value="NZ_JACIVH010000042.1"/>
</dbReference>
<reference evidence="2 3" key="1">
    <citation type="submission" date="2021-12" db="EMBL/GenBank/DDBJ databases">
        <title>A phylogenomic analysis of Limosilactobacillus reuteri reveals ancient and stable evolutionary relationships with rodents and birds and zoonotic transmission to humans.</title>
        <authorList>
            <person name="Li F."/>
            <person name="Li X."/>
            <person name="Cheng C."/>
            <person name="Tollenaar S."/>
            <person name="Zhang J.S."/>
            <person name="Simpson D."/>
            <person name="Tasseva G."/>
            <person name="Perez-Munoz M.E."/>
            <person name="Frese S."/>
            <person name="Gaenzle M.G."/>
            <person name="Walter J."/>
            <person name="Zheng J."/>
        </authorList>
    </citation>
    <scope>NUCLEOTIDE SEQUENCE [LARGE SCALE GENOMIC DNA]</scope>
    <source>
        <strain evidence="2 3">WF-AF5-A</strain>
    </source>
</reference>
<sequence>MNKIFTFLGKPRTINHQIANRKVSWLELFYDLIFAVVIARLTDSLLENLTITSIGYSVLIFGWFIWGWNEVSGYFDNHGNDSIINVLIINTEMILTGIGSLFISEAIDGEFTRISIVLMLIELLMATVWFGLAYFDHIHGPASRVWGSVHLFSLAIMLITYFIGNVVLVIGLCFGLLLNIFDVVAANPRLAREYDQAEMEHKIKDSMIERYGLMTMIALGEIIAGLYETVNSRITSDTIIRFIICIILIALIAAIYYQVLGTLHIILSSSIATILTGWLFILAIMFSFYMGVTIQIVLRYEGTVRQMMGNLAFVLSLILFLAVIRAIVFIGTETEKQENKKLITGYLIIEGIILVGIAFAPTIWFLSGAVVVLLIMITQGRLLN</sequence>
<dbReference type="PANTHER" id="PTHR36840">
    <property type="entry name" value="BLL5714 PROTEIN"/>
    <property type="match status" value="1"/>
</dbReference>
<keyword evidence="3" id="KW-1185">Reference proteome</keyword>
<keyword evidence="1" id="KW-0812">Transmembrane</keyword>
<keyword evidence="1" id="KW-1133">Transmembrane helix</keyword>
<evidence type="ECO:0000313" key="2">
    <source>
        <dbReference type="EMBL" id="MCD7138651.1"/>
    </source>
</evidence>
<evidence type="ECO:0000313" key="3">
    <source>
        <dbReference type="Proteomes" id="UP001200032"/>
    </source>
</evidence>
<dbReference type="Proteomes" id="UP001200032">
    <property type="component" value="Unassembled WGS sequence"/>
</dbReference>
<keyword evidence="1" id="KW-0472">Membrane</keyword>
<evidence type="ECO:0000256" key="1">
    <source>
        <dbReference type="SAM" id="Phobius"/>
    </source>
</evidence>
<dbReference type="Pfam" id="PF06772">
    <property type="entry name" value="LtrA"/>
    <property type="match status" value="1"/>
</dbReference>
<accession>A0ABS8RC89</accession>
<feature type="transmembrane region" description="Helical" evidence="1">
    <location>
        <begin position="116"/>
        <end position="135"/>
    </location>
</feature>
<proteinExistence type="predicted"/>
<feature type="transmembrane region" description="Helical" evidence="1">
    <location>
        <begin position="352"/>
        <end position="377"/>
    </location>
</feature>
<comment type="caution">
    <text evidence="2">The sequence shown here is derived from an EMBL/GenBank/DDBJ whole genome shotgun (WGS) entry which is preliminary data.</text>
</comment>
<feature type="transmembrane region" description="Helical" evidence="1">
    <location>
        <begin position="239"/>
        <end position="259"/>
    </location>
</feature>
<feature type="transmembrane region" description="Helical" evidence="1">
    <location>
        <begin position="83"/>
        <end position="104"/>
    </location>
</feature>
<dbReference type="EMBL" id="JAJPDJ010000059">
    <property type="protein sequence ID" value="MCD7138651.1"/>
    <property type="molecule type" value="Genomic_DNA"/>
</dbReference>
<organism evidence="2 3">
    <name type="scientific">Limosilactobacillus balticus</name>
    <dbReference type="NCBI Taxonomy" id="2759747"/>
    <lineage>
        <taxon>Bacteria</taxon>
        <taxon>Bacillati</taxon>
        <taxon>Bacillota</taxon>
        <taxon>Bacilli</taxon>
        <taxon>Lactobacillales</taxon>
        <taxon>Lactobacillaceae</taxon>
        <taxon>Limosilactobacillus</taxon>
    </lineage>
</organism>
<protein>
    <submittedName>
        <fullName evidence="2">Low temperature requirement protein A</fullName>
    </submittedName>
</protein>
<feature type="transmembrane region" description="Helical" evidence="1">
    <location>
        <begin position="155"/>
        <end position="181"/>
    </location>
</feature>
<gene>
    <name evidence="2" type="ORF">LTY59_05395</name>
</gene>
<feature type="transmembrane region" description="Helical" evidence="1">
    <location>
        <begin position="49"/>
        <end position="68"/>
    </location>
</feature>
<name>A0ABS8RC89_9LACO</name>
<dbReference type="PANTHER" id="PTHR36840:SF1">
    <property type="entry name" value="BLL5714 PROTEIN"/>
    <property type="match status" value="1"/>
</dbReference>
<feature type="transmembrane region" description="Helical" evidence="1">
    <location>
        <begin position="311"/>
        <end position="331"/>
    </location>
</feature>